<organism evidence="20 21">
    <name type="scientific">Streptomyces kasugaensis</name>
    <dbReference type="NCBI Taxonomy" id="1946"/>
    <lineage>
        <taxon>Bacteria</taxon>
        <taxon>Bacillati</taxon>
        <taxon>Actinomycetota</taxon>
        <taxon>Actinomycetes</taxon>
        <taxon>Kitasatosporales</taxon>
        <taxon>Streptomycetaceae</taxon>
        <taxon>Streptomyces</taxon>
    </lineage>
</organism>
<feature type="transmembrane region" description="Helical" evidence="18">
    <location>
        <begin position="103"/>
        <end position="136"/>
    </location>
</feature>
<dbReference type="PANTHER" id="PTHR24421:SF10">
    <property type="entry name" value="NITRATE_NITRITE SENSOR PROTEIN NARQ"/>
    <property type="match status" value="1"/>
</dbReference>
<evidence type="ECO:0000256" key="3">
    <source>
        <dbReference type="ARBA" id="ARBA00004496"/>
    </source>
</evidence>
<evidence type="ECO:0000256" key="15">
    <source>
        <dbReference type="ARBA" id="ARBA00023014"/>
    </source>
</evidence>
<evidence type="ECO:0000256" key="11">
    <source>
        <dbReference type="ARBA" id="ARBA00022777"/>
    </source>
</evidence>
<evidence type="ECO:0000256" key="10">
    <source>
        <dbReference type="ARBA" id="ARBA00022741"/>
    </source>
</evidence>
<keyword evidence="8" id="KW-0597">Phosphoprotein</keyword>
<keyword evidence="10" id="KW-0547">Nucleotide-binding</keyword>
<dbReference type="InterPro" id="IPR003594">
    <property type="entry name" value="HATPase_dom"/>
</dbReference>
<evidence type="ECO:0000256" key="8">
    <source>
        <dbReference type="ARBA" id="ARBA00022553"/>
    </source>
</evidence>
<dbReference type="SMART" id="SM00387">
    <property type="entry name" value="HATPase_c"/>
    <property type="match status" value="1"/>
</dbReference>
<dbReference type="InterPro" id="IPR036890">
    <property type="entry name" value="HATPase_C_sf"/>
</dbReference>
<gene>
    <name evidence="20" type="ORF">EYS09_03965</name>
</gene>
<dbReference type="GO" id="GO:0005737">
    <property type="term" value="C:cytoplasm"/>
    <property type="evidence" value="ECO:0007669"/>
    <property type="project" value="UniProtKB-SubCell"/>
</dbReference>
<dbReference type="InterPro" id="IPR004358">
    <property type="entry name" value="Sig_transdc_His_kin-like_C"/>
</dbReference>
<keyword evidence="18" id="KW-0472">Membrane</keyword>
<evidence type="ECO:0000256" key="1">
    <source>
        <dbReference type="ARBA" id="ARBA00000085"/>
    </source>
</evidence>
<evidence type="ECO:0000256" key="16">
    <source>
        <dbReference type="ARBA" id="ARBA00024827"/>
    </source>
</evidence>
<dbReference type="GO" id="GO:0016020">
    <property type="term" value="C:membrane"/>
    <property type="evidence" value="ECO:0007669"/>
    <property type="project" value="InterPro"/>
</dbReference>
<name>A0A4Q9I029_STRKA</name>
<feature type="domain" description="Histidine kinase/HSP90-like ATPase" evidence="19">
    <location>
        <begin position="318"/>
        <end position="410"/>
    </location>
</feature>
<keyword evidence="12" id="KW-0067">ATP-binding</keyword>
<dbReference type="CDD" id="cd16917">
    <property type="entry name" value="HATPase_UhpB-NarQ-NarX-like"/>
    <property type="match status" value="1"/>
</dbReference>
<protein>
    <recommendedName>
        <fullName evidence="5">Oxygen sensor histidine kinase NreB</fullName>
        <ecNumber evidence="4">2.7.13.3</ecNumber>
    </recommendedName>
    <alternativeName>
        <fullName evidence="17">Nitrogen regulation protein B</fullName>
    </alternativeName>
</protein>
<evidence type="ECO:0000256" key="6">
    <source>
        <dbReference type="ARBA" id="ARBA00022485"/>
    </source>
</evidence>
<evidence type="ECO:0000259" key="19">
    <source>
        <dbReference type="SMART" id="SM00387"/>
    </source>
</evidence>
<evidence type="ECO:0000256" key="17">
    <source>
        <dbReference type="ARBA" id="ARBA00030800"/>
    </source>
</evidence>
<evidence type="ECO:0000256" key="18">
    <source>
        <dbReference type="SAM" id="Phobius"/>
    </source>
</evidence>
<dbReference type="Gene3D" id="3.30.565.10">
    <property type="entry name" value="Histidine kinase-like ATPase, C-terminal domain"/>
    <property type="match status" value="1"/>
</dbReference>
<dbReference type="EMBL" id="SIXH01000021">
    <property type="protein sequence ID" value="TBO60932.1"/>
    <property type="molecule type" value="Genomic_DNA"/>
</dbReference>
<dbReference type="Gene3D" id="1.20.5.1930">
    <property type="match status" value="1"/>
</dbReference>
<dbReference type="InterPro" id="IPR050482">
    <property type="entry name" value="Sensor_HK_TwoCompSys"/>
</dbReference>
<dbReference type="Pfam" id="PF02518">
    <property type="entry name" value="HATPase_c"/>
    <property type="match status" value="1"/>
</dbReference>
<dbReference type="GO" id="GO:0051539">
    <property type="term" value="F:4 iron, 4 sulfur cluster binding"/>
    <property type="evidence" value="ECO:0007669"/>
    <property type="project" value="UniProtKB-KW"/>
</dbReference>
<dbReference type="EC" id="2.7.13.3" evidence="4"/>
<feature type="transmembrane region" description="Helical" evidence="18">
    <location>
        <begin position="156"/>
        <end position="179"/>
    </location>
</feature>
<sequence length="410" mass="44282">MDLKARALHSLRSARYLLGGLTTALPSLAGYVLLPLVCFSLVFAPVLPWAVRPLRALTDAERRRAERVLGRPVRRPYPTPEGNAYQRTLQLLRFPGTRKDVAWMLVHGTVGLVLPVLVLGVLLSLLLTLSIPLWWWTVPGGTLTLLAAPLTTWMQAIVLSAVCVWLFAALFLWLAPAAVKLETRIAEIMLGTWTGAGRRIEELTASRAGALQAHEAELRRIERDLHDGTQAQLVAVAMRLALAERRFDKDPQSSRRMVLDARTTVDEALVQLRTVIRGIHPPILSDRGLNGAIRSLAAGRPIPTTLDLPETDHRPPAAVEAAAYFVVAEALTNIARHSDASRARVSLRYDGPTLRVVVRDDGCGGAAPGSASGSGLAGVRRRVAALDGTTRIDSPVGSGTTIEVVLPCGS</sequence>
<dbReference type="GO" id="GO:0000155">
    <property type="term" value="F:phosphorelay sensor kinase activity"/>
    <property type="evidence" value="ECO:0007669"/>
    <property type="project" value="InterPro"/>
</dbReference>
<keyword evidence="21" id="KW-1185">Reference proteome</keyword>
<evidence type="ECO:0000256" key="13">
    <source>
        <dbReference type="ARBA" id="ARBA00023004"/>
    </source>
</evidence>
<feature type="transmembrane region" description="Helical" evidence="18">
    <location>
        <begin position="28"/>
        <end position="51"/>
    </location>
</feature>
<keyword evidence="18" id="KW-0812">Transmembrane</keyword>
<evidence type="ECO:0000313" key="21">
    <source>
        <dbReference type="Proteomes" id="UP000292452"/>
    </source>
</evidence>
<evidence type="ECO:0000256" key="2">
    <source>
        <dbReference type="ARBA" id="ARBA00001966"/>
    </source>
</evidence>
<keyword evidence="15" id="KW-0411">Iron-sulfur</keyword>
<comment type="cofactor">
    <cofactor evidence="2">
        <name>[4Fe-4S] cluster</name>
        <dbReference type="ChEBI" id="CHEBI:49883"/>
    </cofactor>
</comment>
<keyword evidence="13" id="KW-0408">Iron</keyword>
<dbReference type="Pfam" id="PF13796">
    <property type="entry name" value="Sensor"/>
    <property type="match status" value="1"/>
</dbReference>
<keyword evidence="15" id="KW-0479">Metal-binding</keyword>
<dbReference type="PANTHER" id="PTHR24421">
    <property type="entry name" value="NITRATE/NITRITE SENSOR PROTEIN NARX-RELATED"/>
    <property type="match status" value="1"/>
</dbReference>
<keyword evidence="14" id="KW-0902">Two-component regulatory system</keyword>
<dbReference type="RefSeq" id="WP_131122185.1">
    <property type="nucleotide sequence ID" value="NZ_SIXH01000021.1"/>
</dbReference>
<evidence type="ECO:0000256" key="5">
    <source>
        <dbReference type="ARBA" id="ARBA00017322"/>
    </source>
</evidence>
<dbReference type="AlphaFoldDB" id="A0A4Q9I029"/>
<dbReference type="InterPro" id="IPR011712">
    <property type="entry name" value="Sig_transdc_His_kin_sub3_dim/P"/>
</dbReference>
<dbReference type="PRINTS" id="PR00344">
    <property type="entry name" value="BCTRLSENSOR"/>
</dbReference>
<dbReference type="GO" id="GO:0005524">
    <property type="term" value="F:ATP binding"/>
    <property type="evidence" value="ECO:0007669"/>
    <property type="project" value="UniProtKB-KW"/>
</dbReference>
<dbReference type="Proteomes" id="UP000292452">
    <property type="component" value="Unassembled WGS sequence"/>
</dbReference>
<comment type="function">
    <text evidence="16">Member of the two-component regulatory system NreB/NreC involved in the control of dissimilatory nitrate/nitrite reduction in response to oxygen. NreB functions as a direct oxygen sensor histidine kinase which is autophosphorylated, in the absence of oxygen, probably at the conserved histidine residue, and transfers its phosphate group probably to a conserved aspartate residue of NreC. NreB/NreC activates the expression of the nitrate (narGHJI) and nitrite (nir) reductase operons, as well as the putative nitrate transporter gene narT.</text>
</comment>
<comment type="subcellular location">
    <subcellularLocation>
        <location evidence="3">Cytoplasm</location>
    </subcellularLocation>
</comment>
<evidence type="ECO:0000256" key="12">
    <source>
        <dbReference type="ARBA" id="ARBA00022840"/>
    </source>
</evidence>
<evidence type="ECO:0000256" key="4">
    <source>
        <dbReference type="ARBA" id="ARBA00012438"/>
    </source>
</evidence>
<evidence type="ECO:0000256" key="9">
    <source>
        <dbReference type="ARBA" id="ARBA00022679"/>
    </source>
</evidence>
<dbReference type="Pfam" id="PF07730">
    <property type="entry name" value="HisKA_3"/>
    <property type="match status" value="1"/>
</dbReference>
<keyword evidence="11 20" id="KW-0418">Kinase</keyword>
<dbReference type="GO" id="GO:0046983">
    <property type="term" value="F:protein dimerization activity"/>
    <property type="evidence" value="ECO:0007669"/>
    <property type="project" value="InterPro"/>
</dbReference>
<comment type="caution">
    <text evidence="20">The sequence shown here is derived from an EMBL/GenBank/DDBJ whole genome shotgun (WGS) entry which is preliminary data.</text>
</comment>
<keyword evidence="9" id="KW-0808">Transferase</keyword>
<comment type="catalytic activity">
    <reaction evidence="1">
        <text>ATP + protein L-histidine = ADP + protein N-phospho-L-histidine.</text>
        <dbReference type="EC" id="2.7.13.3"/>
    </reaction>
</comment>
<keyword evidence="18" id="KW-1133">Transmembrane helix</keyword>
<evidence type="ECO:0000313" key="20">
    <source>
        <dbReference type="EMBL" id="TBO60932.1"/>
    </source>
</evidence>
<accession>A0A4Q9I029</accession>
<evidence type="ECO:0000256" key="7">
    <source>
        <dbReference type="ARBA" id="ARBA00022490"/>
    </source>
</evidence>
<dbReference type="InterPro" id="IPR025828">
    <property type="entry name" value="Put_sensor_dom"/>
</dbReference>
<proteinExistence type="predicted"/>
<reference evidence="20 21" key="1">
    <citation type="submission" date="2019-02" db="EMBL/GenBank/DDBJ databases">
        <title>Draft Genome Sequence of Streptomyces sp. AM-2504, identified by 16S rRNA comparative analysis as a Streptomyces Kasugaensis strain.</title>
        <authorList>
            <person name="Napolioni V."/>
            <person name="Giuliodori A.M."/>
            <person name="Spurio R."/>
            <person name="Fabbretti A."/>
        </authorList>
    </citation>
    <scope>NUCLEOTIDE SEQUENCE [LARGE SCALE GENOMIC DNA]</scope>
    <source>
        <strain evidence="20 21">AM-2504</strain>
    </source>
</reference>
<keyword evidence="6" id="KW-0004">4Fe-4S</keyword>
<dbReference type="SUPFAM" id="SSF55874">
    <property type="entry name" value="ATPase domain of HSP90 chaperone/DNA topoisomerase II/histidine kinase"/>
    <property type="match status" value="1"/>
</dbReference>
<evidence type="ECO:0000256" key="14">
    <source>
        <dbReference type="ARBA" id="ARBA00023012"/>
    </source>
</evidence>
<keyword evidence="7" id="KW-0963">Cytoplasm</keyword>